<dbReference type="Pfam" id="PF03379">
    <property type="entry name" value="CcmB"/>
    <property type="match status" value="1"/>
</dbReference>
<dbReference type="NCBIfam" id="TIGR01190">
    <property type="entry name" value="ccmB"/>
    <property type="match status" value="1"/>
</dbReference>
<evidence type="ECO:0000256" key="9">
    <source>
        <dbReference type="ARBA" id="ARBA00022748"/>
    </source>
</evidence>
<name>A0A162UQJ3_9GAMM</name>
<keyword evidence="11 12" id="KW-0472">Membrane</keyword>
<sequence length="222" mass="24031">MSVFTAVIKRDLQLGMRQRSELLTPMIFFLIVVSLFPLGLGLDNQKVLHEVSPAILWIGALLSNMLIMDRLFKSDYDDGSLEQLMISGSPLVVVVLAKIVAHWCLTALPLIIVSPILGLMLYFSVPDALETTFLLLIGTPVLSCIGAICTALTLQLKRAGLLLSIIALPLFLPVLIFGVQATLRIIEGHSVVGFYAVFAALDLIALAAAPLITAFALRISLH</sequence>
<dbReference type="PANTHER" id="PTHR30070">
    <property type="entry name" value="HEME EXPORTER PROTEIN B"/>
    <property type="match status" value="1"/>
</dbReference>
<dbReference type="RefSeq" id="WP_008315474.1">
    <property type="nucleotide sequence ID" value="NZ_CP115969.1"/>
</dbReference>
<evidence type="ECO:0000256" key="1">
    <source>
        <dbReference type="ARBA" id="ARBA00002442"/>
    </source>
</evidence>
<protein>
    <recommendedName>
        <fullName evidence="4 12">Heme exporter protein B</fullName>
    </recommendedName>
</protein>
<dbReference type="GO" id="GO:0005886">
    <property type="term" value="C:plasma membrane"/>
    <property type="evidence" value="ECO:0007669"/>
    <property type="project" value="UniProtKB-SubCell"/>
</dbReference>
<evidence type="ECO:0000313" key="15">
    <source>
        <dbReference type="Proteomes" id="UP000680020"/>
    </source>
</evidence>
<feature type="transmembrane region" description="Helical" evidence="13">
    <location>
        <begin position="161"/>
        <end position="186"/>
    </location>
</feature>
<dbReference type="InterPro" id="IPR003544">
    <property type="entry name" value="Cyt_c_biogenesis_CcmB"/>
</dbReference>
<evidence type="ECO:0000256" key="6">
    <source>
        <dbReference type="ARBA" id="ARBA00022475"/>
    </source>
</evidence>
<feature type="transmembrane region" description="Helical" evidence="13">
    <location>
        <begin position="133"/>
        <end position="154"/>
    </location>
</feature>
<keyword evidence="10 13" id="KW-1133">Transmembrane helix</keyword>
<evidence type="ECO:0000256" key="5">
    <source>
        <dbReference type="ARBA" id="ARBA00022448"/>
    </source>
</evidence>
<evidence type="ECO:0000256" key="3">
    <source>
        <dbReference type="ARBA" id="ARBA00010544"/>
    </source>
</evidence>
<dbReference type="PIRSF" id="PIRSF002764">
    <property type="entry name" value="CcmB"/>
    <property type="match status" value="1"/>
</dbReference>
<feature type="transmembrane region" description="Helical" evidence="13">
    <location>
        <begin position="21"/>
        <end position="42"/>
    </location>
</feature>
<keyword evidence="9 12" id="KW-0201">Cytochrome c-type biogenesis</keyword>
<evidence type="ECO:0000256" key="4">
    <source>
        <dbReference type="ARBA" id="ARBA00016452"/>
    </source>
</evidence>
<organism evidence="14 15">
    <name type="scientific">Wohlfahrtiimonas chitiniclastica</name>
    <dbReference type="NCBI Taxonomy" id="400946"/>
    <lineage>
        <taxon>Bacteria</taxon>
        <taxon>Pseudomonadati</taxon>
        <taxon>Pseudomonadota</taxon>
        <taxon>Gammaproteobacteria</taxon>
        <taxon>Cardiobacteriales</taxon>
        <taxon>Ignatzschineriaceae</taxon>
        <taxon>Wohlfahrtiimonas</taxon>
    </lineage>
</organism>
<gene>
    <name evidence="14" type="primary">ccmB</name>
    <name evidence="14" type="ORF">J7561_03745</name>
</gene>
<evidence type="ECO:0000313" key="14">
    <source>
        <dbReference type="EMBL" id="MBS7824315.1"/>
    </source>
</evidence>
<dbReference type="PRINTS" id="PR01414">
    <property type="entry name" value="CCMBBIOGNSIS"/>
</dbReference>
<evidence type="ECO:0000256" key="10">
    <source>
        <dbReference type="ARBA" id="ARBA00022989"/>
    </source>
</evidence>
<dbReference type="GO" id="GO:1903607">
    <property type="term" value="P:cytochrome c biosynthetic process"/>
    <property type="evidence" value="ECO:0007669"/>
    <property type="project" value="TreeGrafter"/>
</dbReference>
<accession>A0A162UQJ3</accession>
<comment type="function">
    <text evidence="1 12">Required for the export of heme to the periplasm for the biogenesis of c-type cytochromes.</text>
</comment>
<comment type="caution">
    <text evidence="14">The sequence shown here is derived from an EMBL/GenBank/DDBJ whole genome shotgun (WGS) entry which is preliminary data.</text>
</comment>
<evidence type="ECO:0000256" key="8">
    <source>
        <dbReference type="ARBA" id="ARBA00022692"/>
    </source>
</evidence>
<dbReference type="AlphaFoldDB" id="A0A162UQJ3"/>
<proteinExistence type="inferred from homology"/>
<dbReference type="EMBL" id="JAGIBU010000002">
    <property type="protein sequence ID" value="MBS7824315.1"/>
    <property type="molecule type" value="Genomic_DNA"/>
</dbReference>
<evidence type="ECO:0000256" key="7">
    <source>
        <dbReference type="ARBA" id="ARBA00022519"/>
    </source>
</evidence>
<feature type="transmembrane region" description="Helical" evidence="13">
    <location>
        <begin position="54"/>
        <end position="72"/>
    </location>
</feature>
<evidence type="ECO:0000256" key="2">
    <source>
        <dbReference type="ARBA" id="ARBA00004429"/>
    </source>
</evidence>
<keyword evidence="7 12" id="KW-0997">Cell inner membrane</keyword>
<dbReference type="InterPro" id="IPR026031">
    <property type="entry name" value="Cyt_c_CcmB_bac"/>
</dbReference>
<feature type="transmembrane region" description="Helical" evidence="13">
    <location>
        <begin position="192"/>
        <end position="217"/>
    </location>
</feature>
<reference evidence="14" key="1">
    <citation type="submission" date="2021-03" db="EMBL/GenBank/DDBJ databases">
        <title>Identification and antibiotic profiling of Wohlfahrtiimonas chitiniclastica, an underestimated human pathogen.</title>
        <authorList>
            <person name="Kopf A."/>
            <person name="Bunk B."/>
            <person name="Coldewey S."/>
            <person name="Gunzer F."/>
            <person name="Riedel T."/>
            <person name="Schroettner P."/>
        </authorList>
    </citation>
    <scope>NUCLEOTIDE SEQUENCE</scope>
    <source>
        <strain evidence="14">DSM 100917</strain>
    </source>
</reference>
<dbReference type="Proteomes" id="UP000680020">
    <property type="component" value="Unassembled WGS sequence"/>
</dbReference>
<dbReference type="GO" id="GO:0015232">
    <property type="term" value="F:heme transmembrane transporter activity"/>
    <property type="evidence" value="ECO:0007669"/>
    <property type="project" value="InterPro"/>
</dbReference>
<evidence type="ECO:0000256" key="12">
    <source>
        <dbReference type="PIRNR" id="PIRNR002764"/>
    </source>
</evidence>
<evidence type="ECO:0000256" key="13">
    <source>
        <dbReference type="SAM" id="Phobius"/>
    </source>
</evidence>
<dbReference type="PANTHER" id="PTHR30070:SF1">
    <property type="entry name" value="CYTOCHROME C BIOGENESIS B-RELATED"/>
    <property type="match status" value="1"/>
</dbReference>
<comment type="subcellular location">
    <subcellularLocation>
        <location evidence="2">Cell inner membrane</location>
        <topology evidence="2">Multi-pass membrane protein</topology>
    </subcellularLocation>
</comment>
<keyword evidence="8 13" id="KW-0812">Transmembrane</keyword>
<feature type="transmembrane region" description="Helical" evidence="13">
    <location>
        <begin position="84"/>
        <end position="113"/>
    </location>
</feature>
<comment type="similarity">
    <text evidence="3 12">Belongs to the CcmB/CycW/HelB family.</text>
</comment>
<dbReference type="GO" id="GO:0017004">
    <property type="term" value="P:cytochrome complex assembly"/>
    <property type="evidence" value="ECO:0007669"/>
    <property type="project" value="UniProtKB-KW"/>
</dbReference>
<evidence type="ECO:0000256" key="11">
    <source>
        <dbReference type="ARBA" id="ARBA00023136"/>
    </source>
</evidence>
<keyword evidence="6 12" id="KW-1003">Cell membrane</keyword>
<keyword evidence="5 12" id="KW-0813">Transport</keyword>